<keyword evidence="1" id="KW-0732">Signal</keyword>
<keyword evidence="5" id="KW-1185">Reference proteome</keyword>
<dbReference type="SUPFAM" id="SSF82109">
    <property type="entry name" value="MIR domain"/>
    <property type="match status" value="1"/>
</dbReference>
<feature type="domain" description="MIR" evidence="3">
    <location>
        <begin position="241"/>
        <end position="296"/>
    </location>
</feature>
<dbReference type="PANTHER" id="PTHR46809">
    <property type="entry name" value="STROMAL CELL-DERIVED FACTOR 2-LIKE PROTEIN"/>
    <property type="match status" value="1"/>
</dbReference>
<dbReference type="PANTHER" id="PTHR46809:SF2">
    <property type="entry name" value="GH21273P"/>
    <property type="match status" value="1"/>
</dbReference>
<dbReference type="Pfam" id="PF02815">
    <property type="entry name" value="MIR"/>
    <property type="match status" value="1"/>
</dbReference>
<dbReference type="Proteomes" id="UP000289954">
    <property type="component" value="Unassembled WGS sequence"/>
</dbReference>
<gene>
    <name evidence="4" type="ORF">CBZ_27100</name>
</gene>
<feature type="domain" description="MIR" evidence="3">
    <location>
        <begin position="364"/>
        <end position="418"/>
    </location>
</feature>
<name>A0A402DU71_9CELL</name>
<organism evidence="4 5">
    <name type="scientific">Cellulomonas biazotea</name>
    <dbReference type="NCBI Taxonomy" id="1709"/>
    <lineage>
        <taxon>Bacteria</taxon>
        <taxon>Bacillati</taxon>
        <taxon>Actinomycetota</taxon>
        <taxon>Actinomycetes</taxon>
        <taxon>Micrococcales</taxon>
        <taxon>Cellulomonadaceae</taxon>
        <taxon>Cellulomonas</taxon>
    </lineage>
</organism>
<feature type="domain" description="MIR" evidence="3">
    <location>
        <begin position="306"/>
        <end position="362"/>
    </location>
</feature>
<dbReference type="InterPro" id="IPR036300">
    <property type="entry name" value="MIR_dom_sf"/>
</dbReference>
<dbReference type="PROSITE" id="PS50919">
    <property type="entry name" value="MIR"/>
    <property type="match status" value="3"/>
</dbReference>
<evidence type="ECO:0000259" key="3">
    <source>
        <dbReference type="PROSITE" id="PS50919"/>
    </source>
</evidence>
<evidence type="ECO:0000256" key="2">
    <source>
        <dbReference type="ARBA" id="ARBA00022737"/>
    </source>
</evidence>
<dbReference type="OrthoDB" id="8479279at2"/>
<dbReference type="AlphaFoldDB" id="A0A402DU71"/>
<protein>
    <recommendedName>
        <fullName evidence="3">MIR domain-containing protein</fullName>
    </recommendedName>
</protein>
<evidence type="ECO:0000313" key="4">
    <source>
        <dbReference type="EMBL" id="GCE77654.1"/>
    </source>
</evidence>
<dbReference type="EMBL" id="BIMR01000233">
    <property type="protein sequence ID" value="GCE77654.1"/>
    <property type="molecule type" value="Genomic_DNA"/>
</dbReference>
<comment type="caution">
    <text evidence="4">The sequence shown here is derived from an EMBL/GenBank/DDBJ whole genome shotgun (WGS) entry which is preliminary data.</text>
</comment>
<proteinExistence type="predicted"/>
<dbReference type="Gene3D" id="2.80.10.50">
    <property type="match status" value="1"/>
</dbReference>
<dbReference type="SMART" id="SM00472">
    <property type="entry name" value="MIR"/>
    <property type="match status" value="3"/>
</dbReference>
<reference evidence="4 5" key="1">
    <citation type="submission" date="2019-01" db="EMBL/GenBank/DDBJ databases">
        <title>Draft genome sequence of Cellulomonas takizawaensis strain TKZ-21.</title>
        <authorList>
            <person name="Yamamura H."/>
            <person name="Hayashi T."/>
            <person name="Hamada M."/>
            <person name="Serisawa Y."/>
            <person name="Matsuyama K."/>
            <person name="Nakagawa Y."/>
            <person name="Otoguro M."/>
            <person name="Yanagida F."/>
            <person name="Hayakawa M."/>
        </authorList>
    </citation>
    <scope>NUCLEOTIDE SEQUENCE [LARGE SCALE GENOMIC DNA]</scope>
    <source>
        <strain evidence="4 5">NBRC12680</strain>
    </source>
</reference>
<keyword evidence="2" id="KW-0677">Repeat</keyword>
<accession>A0A402DU71</accession>
<sequence>MSDPFPPAPPATSGSRSHRAVDFDPAVHGFLFPNAFVDELLTLPNGTTITTSGRCGGMSYAALDYFLSGRPVPRWAADLYAPLRVPPDEHWLARYLQERQVQSFFTGSATKFVTWTLHSDDETWVFKGVSRWTKEEEVPRVVASVDAGRPVVLGLVVARSLGKVGDNHQVVAYGYDVDRESGRTVLRVYDPNTPGREVLLESDGDQRDWTASNGRRWRGFFVQDYTPKAPRVLTRHAPSRDQQVRTGDVVKLSHVWTGRTLHSHGLAYTHPGTSGQQQVTAFDGSDDNDLWRLAAPHGNAVGVGDGHALRHGDVLRLRHVETSRHLHSHRGFPSPVTGQQEVTTFGRGGAGDTNDDWRVEVDGGGRWRGGSRVRLVHVATGVALHSHRASDPQLTAGQQEVTGFAGRDGNDWWSLLEVR</sequence>
<dbReference type="RefSeq" id="WP_130782264.1">
    <property type="nucleotide sequence ID" value="NZ_BIMR01000233.1"/>
</dbReference>
<evidence type="ECO:0000313" key="5">
    <source>
        <dbReference type="Proteomes" id="UP000289954"/>
    </source>
</evidence>
<evidence type="ECO:0000256" key="1">
    <source>
        <dbReference type="ARBA" id="ARBA00022729"/>
    </source>
</evidence>
<dbReference type="InterPro" id="IPR016093">
    <property type="entry name" value="MIR_motif"/>
</dbReference>